<protein>
    <recommendedName>
        <fullName evidence="1">Phosphatidylserine synthase</fullName>
        <ecNumber evidence="1">2.7.8.29</ecNumber>
    </recommendedName>
    <alternativeName>
        <fullName evidence="1">Serine-exchange enzyme</fullName>
    </alternativeName>
</protein>
<dbReference type="EMBL" id="VSRR010113414">
    <property type="protein sequence ID" value="MPC98279.1"/>
    <property type="molecule type" value="Genomic_DNA"/>
</dbReference>
<comment type="pathway">
    <text evidence="1">Phospholipid metabolism; phosphatidylserine biosynthesis.</text>
</comment>
<keyword evidence="1" id="KW-0808">Transferase</keyword>
<name>A0A5B7JU32_PORTR</name>
<dbReference type="GO" id="GO:0006659">
    <property type="term" value="P:phosphatidylserine biosynthetic process"/>
    <property type="evidence" value="ECO:0007669"/>
    <property type="project" value="UniProtKB-UniRule"/>
</dbReference>
<sequence length="81" mass="9651">MFEWLFPELTNFTIDMDKGEWGEKCDDLSLSRLWESIDFFCFAHFTGWAMKTLLVRHYGILWTISVMWEITEVGTQLVLSH</sequence>
<dbReference type="InterPro" id="IPR004277">
    <property type="entry name" value="PSS"/>
</dbReference>
<evidence type="ECO:0000256" key="1">
    <source>
        <dbReference type="RuleBase" id="RU368094"/>
    </source>
</evidence>
<organism evidence="2 3">
    <name type="scientific">Portunus trituberculatus</name>
    <name type="common">Swimming crab</name>
    <name type="synonym">Neptunus trituberculatus</name>
    <dbReference type="NCBI Taxonomy" id="210409"/>
    <lineage>
        <taxon>Eukaryota</taxon>
        <taxon>Metazoa</taxon>
        <taxon>Ecdysozoa</taxon>
        <taxon>Arthropoda</taxon>
        <taxon>Crustacea</taxon>
        <taxon>Multicrustacea</taxon>
        <taxon>Malacostraca</taxon>
        <taxon>Eumalacostraca</taxon>
        <taxon>Eucarida</taxon>
        <taxon>Decapoda</taxon>
        <taxon>Pleocyemata</taxon>
        <taxon>Brachyura</taxon>
        <taxon>Eubrachyura</taxon>
        <taxon>Portunoidea</taxon>
        <taxon>Portunidae</taxon>
        <taxon>Portuninae</taxon>
        <taxon>Portunus</taxon>
    </lineage>
</organism>
<comment type="similarity">
    <text evidence="1">Belongs to the phosphatidyl serine synthase family.</text>
</comment>
<dbReference type="GO" id="GO:0106245">
    <property type="term" value="F:L-serine-phosphatidylethanolamine phosphatidyltransferase activity"/>
    <property type="evidence" value="ECO:0007669"/>
    <property type="project" value="UniProtKB-UniRule"/>
</dbReference>
<reference evidence="2 3" key="1">
    <citation type="submission" date="2019-05" db="EMBL/GenBank/DDBJ databases">
        <title>Another draft genome of Portunus trituberculatus and its Hox gene families provides insights of decapod evolution.</title>
        <authorList>
            <person name="Jeong J.-H."/>
            <person name="Song I."/>
            <person name="Kim S."/>
            <person name="Choi T."/>
            <person name="Kim D."/>
            <person name="Ryu S."/>
            <person name="Kim W."/>
        </authorList>
    </citation>
    <scope>NUCLEOTIDE SEQUENCE [LARGE SCALE GENOMIC DNA]</scope>
    <source>
        <tissue evidence="2">Muscle</tissue>
    </source>
</reference>
<keyword evidence="1" id="KW-0256">Endoplasmic reticulum</keyword>
<gene>
    <name evidence="2" type="primary">PTDSS1_0</name>
    <name evidence="2" type="ORF">E2C01_093642</name>
</gene>
<accession>A0A5B7JU32</accession>
<dbReference type="GO" id="GO:0005789">
    <property type="term" value="C:endoplasmic reticulum membrane"/>
    <property type="evidence" value="ECO:0007669"/>
    <property type="project" value="UniProtKB-SubCell"/>
</dbReference>
<comment type="catalytic activity">
    <reaction evidence="1">
        <text>a 1,2-diacyl-sn-glycero-3-phosphoethanolamine + L-serine = a 1,2-diacyl-sn-glycero-3-phospho-L-serine + ethanolamine</text>
        <dbReference type="Rhea" id="RHEA:27606"/>
        <dbReference type="ChEBI" id="CHEBI:33384"/>
        <dbReference type="ChEBI" id="CHEBI:57262"/>
        <dbReference type="ChEBI" id="CHEBI:57603"/>
        <dbReference type="ChEBI" id="CHEBI:64612"/>
        <dbReference type="EC" id="2.7.8.29"/>
    </reaction>
</comment>
<dbReference type="Proteomes" id="UP000324222">
    <property type="component" value="Unassembled WGS sequence"/>
</dbReference>
<comment type="subcellular location">
    <subcellularLocation>
        <location evidence="1">Endoplasmic reticulum membrane</location>
        <topology evidence="1">Multi-pass membrane protein</topology>
    </subcellularLocation>
</comment>
<keyword evidence="1" id="KW-0594">Phospholipid biosynthesis</keyword>
<keyword evidence="1" id="KW-0443">Lipid metabolism</keyword>
<keyword evidence="1" id="KW-0444">Lipid biosynthesis</keyword>
<dbReference type="AlphaFoldDB" id="A0A5B7JU32"/>
<dbReference type="EC" id="2.7.8.29" evidence="1"/>
<proteinExistence type="inferred from homology"/>
<keyword evidence="3" id="KW-1185">Reference proteome</keyword>
<dbReference type="OrthoDB" id="10265393at2759"/>
<evidence type="ECO:0000313" key="3">
    <source>
        <dbReference type="Proteomes" id="UP000324222"/>
    </source>
</evidence>
<keyword evidence="1" id="KW-1208">Phospholipid metabolism</keyword>
<dbReference type="UniPathway" id="UPA00948"/>
<comment type="caution">
    <text evidence="2">The sequence shown here is derived from an EMBL/GenBank/DDBJ whole genome shotgun (WGS) entry which is preliminary data.</text>
</comment>
<evidence type="ECO:0000313" key="2">
    <source>
        <dbReference type="EMBL" id="MPC98279.1"/>
    </source>
</evidence>
<comment type="function">
    <text evidence="1">Catalyzes a base-exchange reaction in which the polar head group of phosphatidylethanolamine (PE) is replaced by L-serine.</text>
</comment>
<dbReference type="Pfam" id="PF03034">
    <property type="entry name" value="PSS"/>
    <property type="match status" value="1"/>
</dbReference>